<dbReference type="SUPFAM" id="SSF50621">
    <property type="entry name" value="Alanine racemase C-terminal domain-like"/>
    <property type="match status" value="1"/>
</dbReference>
<evidence type="ECO:0000313" key="9">
    <source>
        <dbReference type="EMBL" id="EJZ81591.1"/>
    </source>
</evidence>
<dbReference type="GO" id="GO:0005829">
    <property type="term" value="C:cytosol"/>
    <property type="evidence" value="ECO:0007669"/>
    <property type="project" value="TreeGrafter"/>
</dbReference>
<evidence type="ECO:0000313" key="8">
    <source>
        <dbReference type="EMBL" id="CCI84187.1"/>
    </source>
</evidence>
<sequence length="372" mass="38146">MDVLTARVDPGAIERNCALLKEFVAPAGLLVAVKADGYGHGALTAARAALAGGADAVGVATPQEAEALLGGGFLGPILAWLWEPSQPVAGLLARGVELAVTSPAHARAVAAAGLGKRARVCLKVETGMHRNGIAEDDLPEAVRVLKSAGATITGVMSHLAAADDPGDPATDRQAARLSRAVETVRSLGVAAPRTHLANSAATLTRPDLHLDMVRVGIAAYGLQAMAPHVAPPRLAGRLEPALSLIARVVDVRRLRAGDGVSYGLTWRAPADGFAAVLPVGYADGLPRAAQGLLTPTIRGTAYRQVGRVCMDQIVVWLGGNPHGVAPGDEAVLAGPGGTPVDVLARRLGTISNEIVCAPKGRFRHETAPTEKA</sequence>
<dbReference type="SUPFAM" id="SSF51419">
    <property type="entry name" value="PLP-binding barrel"/>
    <property type="match status" value="1"/>
</dbReference>
<evidence type="ECO:0000256" key="3">
    <source>
        <dbReference type="ARBA" id="ARBA00023235"/>
    </source>
</evidence>
<evidence type="ECO:0000256" key="5">
    <source>
        <dbReference type="PIRSR" id="PIRSR600821-50"/>
    </source>
</evidence>
<evidence type="ECO:0000256" key="6">
    <source>
        <dbReference type="PIRSR" id="PIRSR600821-52"/>
    </source>
</evidence>
<dbReference type="FunFam" id="3.20.20.10:FF:000002">
    <property type="entry name" value="Alanine racemase"/>
    <property type="match status" value="1"/>
</dbReference>
<dbReference type="PRINTS" id="PR00992">
    <property type="entry name" value="ALARACEMASE"/>
</dbReference>
<organism evidence="8 11">
    <name type="scientific">Corynebacterium otitidis ATCC 51513</name>
    <dbReference type="NCBI Taxonomy" id="883169"/>
    <lineage>
        <taxon>Bacteria</taxon>
        <taxon>Bacillati</taxon>
        <taxon>Actinomycetota</taxon>
        <taxon>Actinomycetes</taxon>
        <taxon>Mycobacteriales</taxon>
        <taxon>Corynebacteriaceae</taxon>
        <taxon>Corynebacterium</taxon>
    </lineage>
</organism>
<dbReference type="UniPathway" id="UPA00042">
    <property type="reaction ID" value="UER00497"/>
</dbReference>
<comment type="caution">
    <text evidence="8">The sequence shown here is derived from an EMBL/GenBank/DDBJ whole genome shotgun (WGS) entry which is preliminary data.</text>
</comment>
<dbReference type="Gene3D" id="3.20.20.10">
    <property type="entry name" value="Alanine racemase"/>
    <property type="match status" value="1"/>
</dbReference>
<dbReference type="EC" id="5.1.1.1" evidence="4"/>
<feature type="binding site" evidence="4 6">
    <location>
        <position position="310"/>
    </location>
    <ligand>
        <name>substrate</name>
    </ligand>
</feature>
<dbReference type="NCBIfam" id="TIGR00492">
    <property type="entry name" value="alr"/>
    <property type="match status" value="1"/>
</dbReference>
<feature type="domain" description="Alanine racemase C-terminal" evidence="7">
    <location>
        <begin position="241"/>
        <end position="367"/>
    </location>
</feature>
<protein>
    <recommendedName>
        <fullName evidence="4">Alanine racemase</fullName>
        <ecNumber evidence="4">5.1.1.1</ecNumber>
    </recommendedName>
</protein>
<dbReference type="Pfam" id="PF01168">
    <property type="entry name" value="Ala_racemase_N"/>
    <property type="match status" value="1"/>
</dbReference>
<dbReference type="InterPro" id="IPR020622">
    <property type="entry name" value="Ala_racemase_pyridoxalP-BS"/>
</dbReference>
<dbReference type="SMART" id="SM01005">
    <property type="entry name" value="Ala_racemase_C"/>
    <property type="match status" value="1"/>
</dbReference>
<feature type="modified residue" description="N6-(pyridoxal phosphate)lysine" evidence="4 5">
    <location>
        <position position="34"/>
    </location>
</feature>
<comment type="cofactor">
    <cofactor evidence="1 4 5">
        <name>pyridoxal 5'-phosphate</name>
        <dbReference type="ChEBI" id="CHEBI:597326"/>
    </cofactor>
</comment>
<keyword evidence="3 4" id="KW-0413">Isomerase</keyword>
<dbReference type="PANTHER" id="PTHR30511">
    <property type="entry name" value="ALANINE RACEMASE"/>
    <property type="match status" value="1"/>
</dbReference>
<dbReference type="CDD" id="cd00430">
    <property type="entry name" value="PLPDE_III_AR"/>
    <property type="match status" value="1"/>
</dbReference>
<name>I7L9Y9_9CORY</name>
<dbReference type="EMBL" id="AHAE01000071">
    <property type="protein sequence ID" value="EJZ81591.1"/>
    <property type="molecule type" value="Genomic_DNA"/>
</dbReference>
<proteinExistence type="inferred from homology"/>
<dbReference type="GO" id="GO:0009252">
    <property type="term" value="P:peptidoglycan biosynthetic process"/>
    <property type="evidence" value="ECO:0007669"/>
    <property type="project" value="TreeGrafter"/>
</dbReference>
<dbReference type="PROSITE" id="PS00395">
    <property type="entry name" value="ALANINE_RACEMASE"/>
    <property type="match status" value="1"/>
</dbReference>
<reference evidence="9 10" key="2">
    <citation type="submission" date="2012-08" db="EMBL/GenBank/DDBJ databases">
        <title>The Genome Sequence of Turicella otitidis ATCC 51513.</title>
        <authorList>
            <consortium name="The Broad Institute Genome Sequencing Platform"/>
            <person name="Earl A."/>
            <person name="Ward D."/>
            <person name="Feldgarden M."/>
            <person name="Gevers D."/>
            <person name="Huys G."/>
            <person name="Walker B."/>
            <person name="Young S.K."/>
            <person name="Zeng Q."/>
            <person name="Gargeya S."/>
            <person name="Fitzgerald M."/>
            <person name="Haas B."/>
            <person name="Abouelleil A."/>
            <person name="Alvarado L."/>
            <person name="Arachchi H.M."/>
            <person name="Berlin A.M."/>
            <person name="Chapman S.B."/>
            <person name="Goldberg J."/>
            <person name="Griggs A."/>
            <person name="Gujja S."/>
            <person name="Hansen M."/>
            <person name="Howarth C."/>
            <person name="Imamovic A."/>
            <person name="Larimer J."/>
            <person name="McCowen C."/>
            <person name="Montmayeur A."/>
            <person name="Murphy C."/>
            <person name="Neiman D."/>
            <person name="Pearson M."/>
            <person name="Priest M."/>
            <person name="Roberts A."/>
            <person name="Saif S."/>
            <person name="Shea T."/>
            <person name="Sisk P."/>
            <person name="Sykes S."/>
            <person name="Wortman J."/>
            <person name="Nusbaum C."/>
            <person name="Birren B."/>
        </authorList>
    </citation>
    <scope>NUCLEOTIDE SEQUENCE [LARGE SCALE GENOMIC DNA]</scope>
    <source>
        <strain evidence="9 10">ATCC 51513</strain>
    </source>
</reference>
<dbReference type="Gene3D" id="2.40.37.10">
    <property type="entry name" value="Lyase, Ornithine Decarboxylase, Chain A, domain 1"/>
    <property type="match status" value="1"/>
</dbReference>
<dbReference type="Pfam" id="PF00842">
    <property type="entry name" value="Ala_racemase_C"/>
    <property type="match status" value="1"/>
</dbReference>
<reference evidence="8 11" key="1">
    <citation type="journal article" date="2012" name="J. Bacteriol.">
        <title>Draft Genome Sequence of Turicella otitidis ATCC 51513, Isolated from Middle Ear Fluid from a Child with Otitis Media.</title>
        <authorList>
            <person name="Brinkrolf K."/>
            <person name="Schneider J."/>
            <person name="Knecht M."/>
            <person name="Ruckert C."/>
            <person name="Tauch A."/>
        </authorList>
    </citation>
    <scope>NUCLEOTIDE SEQUENCE [LARGE SCALE GENOMIC DNA]</scope>
    <source>
        <strain evidence="8 11">ATCC 51513</strain>
    </source>
</reference>
<dbReference type="InterPro" id="IPR000821">
    <property type="entry name" value="Ala_racemase"/>
</dbReference>
<dbReference type="InterPro" id="IPR011079">
    <property type="entry name" value="Ala_racemase_C"/>
</dbReference>
<dbReference type="Proteomes" id="UP000006078">
    <property type="component" value="Unassembled WGS sequence"/>
</dbReference>
<dbReference type="HAMAP" id="MF_01201">
    <property type="entry name" value="Ala_racemase"/>
    <property type="match status" value="1"/>
</dbReference>
<evidence type="ECO:0000256" key="1">
    <source>
        <dbReference type="ARBA" id="ARBA00001933"/>
    </source>
</evidence>
<comment type="function">
    <text evidence="4">Catalyzes the interconversion of L-alanine and D-alanine. May also act on other amino acids.</text>
</comment>
<evidence type="ECO:0000256" key="2">
    <source>
        <dbReference type="ARBA" id="ARBA00022898"/>
    </source>
</evidence>
<dbReference type="InterPro" id="IPR001608">
    <property type="entry name" value="Ala_racemase_N"/>
</dbReference>
<dbReference type="GO" id="GO:0030170">
    <property type="term" value="F:pyridoxal phosphate binding"/>
    <property type="evidence" value="ECO:0007669"/>
    <property type="project" value="UniProtKB-UniRule"/>
</dbReference>
<feature type="active site" description="Proton acceptor; specific for L-alanine" evidence="4">
    <location>
        <position position="262"/>
    </location>
</feature>
<dbReference type="Proteomes" id="UP000011016">
    <property type="component" value="Unassembled WGS sequence"/>
</dbReference>
<comment type="pathway">
    <text evidence="4">Amino-acid biosynthesis; D-alanine biosynthesis; D-alanine from L-alanine: step 1/1.</text>
</comment>
<dbReference type="InterPro" id="IPR009006">
    <property type="entry name" value="Ala_racemase/Decarboxylase_C"/>
</dbReference>
<gene>
    <name evidence="8" type="primary">alr</name>
    <name evidence="8" type="ORF">BN46_1475</name>
    <name evidence="9" type="ORF">HMPREF9719_01506</name>
</gene>
<evidence type="ECO:0000313" key="10">
    <source>
        <dbReference type="Proteomes" id="UP000006078"/>
    </source>
</evidence>
<dbReference type="RefSeq" id="WP_004601396.1">
    <property type="nucleotide sequence ID" value="NZ_HF541868.1"/>
</dbReference>
<evidence type="ECO:0000256" key="4">
    <source>
        <dbReference type="HAMAP-Rule" id="MF_01201"/>
    </source>
</evidence>
<keyword evidence="2 4" id="KW-0663">Pyridoxal phosphate</keyword>
<dbReference type="OrthoDB" id="9813814at2"/>
<comment type="catalytic activity">
    <reaction evidence="4">
        <text>L-alanine = D-alanine</text>
        <dbReference type="Rhea" id="RHEA:20249"/>
        <dbReference type="ChEBI" id="CHEBI:57416"/>
        <dbReference type="ChEBI" id="CHEBI:57972"/>
        <dbReference type="EC" id="5.1.1.1"/>
    </reaction>
</comment>
<dbReference type="AlphaFoldDB" id="I7L9Y9"/>
<feature type="binding site" evidence="4 6">
    <location>
        <position position="130"/>
    </location>
    <ligand>
        <name>substrate</name>
    </ligand>
</feature>
<dbReference type="GO" id="GO:0008784">
    <property type="term" value="F:alanine racemase activity"/>
    <property type="evidence" value="ECO:0007669"/>
    <property type="project" value="UniProtKB-UniRule"/>
</dbReference>
<evidence type="ECO:0000259" key="7">
    <source>
        <dbReference type="SMART" id="SM01005"/>
    </source>
</evidence>
<keyword evidence="10" id="KW-1185">Reference proteome</keyword>
<evidence type="ECO:0000313" key="11">
    <source>
        <dbReference type="Proteomes" id="UP000011016"/>
    </source>
</evidence>
<accession>I7L9Y9</accession>
<dbReference type="PANTHER" id="PTHR30511:SF0">
    <property type="entry name" value="ALANINE RACEMASE, CATABOLIC-RELATED"/>
    <property type="match status" value="1"/>
</dbReference>
<dbReference type="eggNOG" id="COG0787">
    <property type="taxonomic scope" value="Bacteria"/>
</dbReference>
<dbReference type="GO" id="GO:0030632">
    <property type="term" value="P:D-alanine biosynthetic process"/>
    <property type="evidence" value="ECO:0007669"/>
    <property type="project" value="UniProtKB-UniRule"/>
</dbReference>
<comment type="similarity">
    <text evidence="4">Belongs to the alanine racemase family.</text>
</comment>
<dbReference type="EMBL" id="CAJZ01000218">
    <property type="protein sequence ID" value="CCI84187.1"/>
    <property type="molecule type" value="Genomic_DNA"/>
</dbReference>
<dbReference type="STRING" id="29321.AAV33_03525"/>
<dbReference type="InterPro" id="IPR029066">
    <property type="entry name" value="PLP-binding_barrel"/>
</dbReference>
<dbReference type="HOGENOM" id="CLU_028393_0_0_11"/>
<dbReference type="PATRIC" id="fig|883169.3.peg.1453"/>
<feature type="active site" description="Proton acceptor; specific for D-alanine" evidence="4">
    <location>
        <position position="34"/>
    </location>
</feature>